<feature type="transmembrane region" description="Helical" evidence="2">
    <location>
        <begin position="312"/>
        <end position="333"/>
    </location>
</feature>
<evidence type="ECO:0000313" key="4">
    <source>
        <dbReference type="Proteomes" id="UP000005361"/>
    </source>
</evidence>
<feature type="transmembrane region" description="Helical" evidence="2">
    <location>
        <begin position="444"/>
        <end position="465"/>
    </location>
</feature>
<dbReference type="PANTHER" id="PTHR38434">
    <property type="entry name" value="BLL2549 PROTEIN"/>
    <property type="match status" value="1"/>
</dbReference>
<feature type="transmembrane region" description="Helical" evidence="2">
    <location>
        <begin position="556"/>
        <end position="574"/>
    </location>
</feature>
<feature type="transmembrane region" description="Helical" evidence="2">
    <location>
        <begin position="420"/>
        <end position="438"/>
    </location>
</feature>
<feature type="transmembrane region" description="Helical" evidence="2">
    <location>
        <begin position="595"/>
        <end position="615"/>
    </location>
</feature>
<dbReference type="RefSeq" id="WP_007954236.1">
    <property type="nucleotide sequence ID" value="NZ_CP010978.1"/>
</dbReference>
<evidence type="ECO:0000256" key="2">
    <source>
        <dbReference type="SAM" id="Phobius"/>
    </source>
</evidence>
<name>I9DKP5_9FIRM</name>
<feature type="transmembrane region" description="Helical" evidence="2">
    <location>
        <begin position="230"/>
        <end position="251"/>
    </location>
</feature>
<reference evidence="4" key="2">
    <citation type="submission" date="2015-02" db="EMBL/GenBank/DDBJ databases">
        <title>Complete Genome Sequence of Pelosinus fermentans JBW45.</title>
        <authorList>
            <person name="De Leon K.B."/>
            <person name="Utturkar S.M."/>
            <person name="Camilleri L.B."/>
            <person name="Arkin A.P."/>
            <person name="Fields M.W."/>
            <person name="Brown S.D."/>
            <person name="Wall J.D."/>
        </authorList>
    </citation>
    <scope>NUCLEOTIDE SEQUENCE [LARGE SCALE GENOMIC DNA]</scope>
    <source>
        <strain evidence="4">JBW45</strain>
    </source>
</reference>
<protein>
    <recommendedName>
        <fullName evidence="5">DUF2339 domain-containing protein</fullName>
    </recommendedName>
</protein>
<keyword evidence="2" id="KW-1133">Transmembrane helix</keyword>
<accession>I9DKP5</accession>
<feature type="transmembrane region" description="Helical" evidence="2">
    <location>
        <begin position="807"/>
        <end position="824"/>
    </location>
</feature>
<feature type="transmembrane region" description="Helical" evidence="2">
    <location>
        <begin position="286"/>
        <end position="305"/>
    </location>
</feature>
<feature type="transmembrane region" description="Helical" evidence="2">
    <location>
        <begin position="364"/>
        <end position="383"/>
    </location>
</feature>
<feature type="transmembrane region" description="Helical" evidence="2">
    <location>
        <begin position="781"/>
        <end position="801"/>
    </location>
</feature>
<dbReference type="Proteomes" id="UP000005361">
    <property type="component" value="Chromosome"/>
</dbReference>
<dbReference type="AlphaFoldDB" id="I9DKP5"/>
<keyword evidence="2" id="KW-0812">Transmembrane</keyword>
<evidence type="ECO:0000256" key="1">
    <source>
        <dbReference type="SAM" id="Coils"/>
    </source>
</evidence>
<feature type="transmembrane region" description="Helical" evidence="2">
    <location>
        <begin position="725"/>
        <end position="743"/>
    </location>
</feature>
<evidence type="ECO:0008006" key="5">
    <source>
        <dbReference type="Google" id="ProtNLM"/>
    </source>
</evidence>
<feature type="transmembrane region" description="Helical" evidence="2">
    <location>
        <begin position="258"/>
        <end position="280"/>
    </location>
</feature>
<keyword evidence="2" id="KW-0472">Membrane</keyword>
<dbReference type="EMBL" id="CP010978">
    <property type="protein sequence ID" value="AJQ29103.1"/>
    <property type="molecule type" value="Genomic_DNA"/>
</dbReference>
<evidence type="ECO:0000313" key="3">
    <source>
        <dbReference type="EMBL" id="AJQ29103.1"/>
    </source>
</evidence>
<feature type="transmembrane region" description="Helical" evidence="2">
    <location>
        <begin position="477"/>
        <end position="495"/>
    </location>
</feature>
<dbReference type="KEGG" id="pft:JBW_03766"/>
<dbReference type="HOGENOM" id="CLU_333657_0_0_9"/>
<dbReference type="STRING" id="1192197.JBW_03766"/>
<feature type="transmembrane region" description="Helical" evidence="2">
    <location>
        <begin position="749"/>
        <end position="769"/>
    </location>
</feature>
<reference evidence="3 4" key="1">
    <citation type="journal article" date="2015" name="Genome Announc.">
        <title>Complete Genome Sequence of Pelosinus fermentans JBW45, a Member of a Remarkably Competitive Group of Negativicutes in the Firmicutes Phylum.</title>
        <authorList>
            <person name="De Leon K.B."/>
            <person name="Utturkar S.M."/>
            <person name="Camilleri L.B."/>
            <person name="Elias D.A."/>
            <person name="Arkin A.P."/>
            <person name="Fields M.W."/>
            <person name="Brown S.D."/>
            <person name="Wall J.D."/>
        </authorList>
    </citation>
    <scope>NUCLEOTIDE SEQUENCE [LARGE SCALE GENOMIC DNA]</scope>
    <source>
        <strain evidence="3 4">JBW45</strain>
    </source>
</reference>
<gene>
    <name evidence="3" type="ORF">JBW_03766</name>
</gene>
<keyword evidence="1" id="KW-0175">Coiled coil</keyword>
<feature type="transmembrane region" description="Helical" evidence="2">
    <location>
        <begin position="501"/>
        <end position="519"/>
    </location>
</feature>
<dbReference type="Pfam" id="PF10101">
    <property type="entry name" value="DUF2339"/>
    <property type="match status" value="1"/>
</dbReference>
<feature type="transmembrane region" description="Helical" evidence="2">
    <location>
        <begin position="691"/>
        <end position="713"/>
    </location>
</feature>
<feature type="transmembrane region" description="Helical" evidence="2">
    <location>
        <begin position="389"/>
        <end position="408"/>
    </location>
</feature>
<dbReference type="InterPro" id="IPR019286">
    <property type="entry name" value="DUF2339_TM"/>
</dbReference>
<sequence length="840" mass="95738" precursor="true">MNFQEKLLILKQNQDNVLEEYKTLLAEYESDGLISQNEELQKELIECKGRLDQLEVKYKSIKVENERLRISLQEQILDEKLDILKISREKLDTYFKNTVGDCENRLMAFERQSEKEISQLRSTAMDNLGHEKEMFAAEISQWSQALGEKIREHRKELNDAAVGLTTGFKTQFDALATEGVSEEIIQKRIKQNETEMKIGLNCINKIGIILILFGVGAAAKYVHSTWFNDYMRGASFFVLGGLFLVGGEWFYRKGKDVLGNGLLGGGVSILYGAVFYSYFLLHIIDIHIGLFMSVLITLTTVVLAVRYQSKTICSLGLIGGYLPFFSYLMSFGIRGEACYIAMGYLLLLNLSVLGVSFWKKWDALNYLSMLFHIPSLIYLVFIADNAFVAMLYTVLTFSTHLITQLAYPLKYAVAIKRVDLMLMGANTFLSCVILYGLFGKAGLVDYQGVLALAFCLIYITVGKLIDRKIPNEKNGCLLFYATAMTFAVLMIPFQFGIQWMSMGWLVESVILIVYSLAYQIEKMEKAGWVIFGLCLGAFYLGDWLRMLPLGNVEYFTYRFTAITLGTILVTAAYLRDSQKEGMAKYGKFWDTAMSFKYFTIINVWIYLLYIGGEIYNAWMPHGYHFDFYKTLLMAIINMTLGYFICRIPLLYNKVIQGFSIVFYLFGILLCTLINLFIPVMKNIEKVSAAEYGAITVLIIFNLLLLVVVRELLISIIKRQHINLEIYPLGIIIYLLGNVTIILTKQFHLGGGHFLSSLVCLLAALGSLVYGFRKNYIYTRRFGLGLSVFATIKLFLIDLIFLDSLKKIIAYFVFGFVLLGISYLYQQLRANAEGRDDDRKM</sequence>
<proteinExistence type="predicted"/>
<feature type="transmembrane region" description="Helical" evidence="2">
    <location>
        <begin position="198"/>
        <end position="218"/>
    </location>
</feature>
<feature type="transmembrane region" description="Helical" evidence="2">
    <location>
        <begin position="526"/>
        <end position="544"/>
    </location>
</feature>
<feature type="transmembrane region" description="Helical" evidence="2">
    <location>
        <begin position="657"/>
        <end position="679"/>
    </location>
</feature>
<feature type="coiled-coil region" evidence="1">
    <location>
        <begin position="11"/>
        <end position="71"/>
    </location>
</feature>
<dbReference type="PANTHER" id="PTHR38434:SF1">
    <property type="entry name" value="BLL2549 PROTEIN"/>
    <property type="match status" value="1"/>
</dbReference>
<organism evidence="3 4">
    <name type="scientific">Pelosinus fermentans JBW45</name>
    <dbReference type="NCBI Taxonomy" id="1192197"/>
    <lineage>
        <taxon>Bacteria</taxon>
        <taxon>Bacillati</taxon>
        <taxon>Bacillota</taxon>
        <taxon>Negativicutes</taxon>
        <taxon>Selenomonadales</taxon>
        <taxon>Sporomusaceae</taxon>
        <taxon>Pelosinus</taxon>
    </lineage>
</organism>
<feature type="transmembrane region" description="Helical" evidence="2">
    <location>
        <begin position="627"/>
        <end position="645"/>
    </location>
</feature>
<feature type="transmembrane region" description="Helical" evidence="2">
    <location>
        <begin position="339"/>
        <end position="357"/>
    </location>
</feature>